<evidence type="ECO:0000256" key="4">
    <source>
        <dbReference type="ARBA" id="ARBA00022475"/>
    </source>
</evidence>
<dbReference type="AlphaFoldDB" id="A0A4R3ULV1"/>
<keyword evidence="4 12" id="KW-1003">Cell membrane</keyword>
<evidence type="ECO:0000256" key="9">
    <source>
        <dbReference type="ARBA" id="ARBA00022989"/>
    </source>
</evidence>
<proteinExistence type="inferred from homology"/>
<evidence type="ECO:0000313" key="16">
    <source>
        <dbReference type="EMBL" id="TCU90944.1"/>
    </source>
</evidence>
<dbReference type="Pfam" id="PF02705">
    <property type="entry name" value="K_trans"/>
    <property type="match status" value="1"/>
</dbReference>
<keyword evidence="10 12" id="KW-0406">Ion transport</keyword>
<feature type="region of interest" description="Disordered" evidence="13">
    <location>
        <begin position="1"/>
        <end position="20"/>
    </location>
</feature>
<dbReference type="InterPro" id="IPR003855">
    <property type="entry name" value="K+_transporter"/>
</dbReference>
<dbReference type="EMBL" id="SMBU01000028">
    <property type="protein sequence ID" value="TCU90944.1"/>
    <property type="molecule type" value="Genomic_DNA"/>
</dbReference>
<evidence type="ECO:0000256" key="10">
    <source>
        <dbReference type="ARBA" id="ARBA00023065"/>
    </source>
</evidence>
<keyword evidence="3 12" id="KW-0813">Transport</keyword>
<comment type="function">
    <text evidence="12">Transport of potassium into the cell. Likely operates as a K(+):H(+) symporter.</text>
</comment>
<protein>
    <recommendedName>
        <fullName evidence="12">Probable potassium transport system protein Kup</fullName>
    </recommendedName>
</protein>
<dbReference type="Pfam" id="PF22776">
    <property type="entry name" value="K_trans_C"/>
    <property type="match status" value="1"/>
</dbReference>
<feature type="transmembrane region" description="Helical" evidence="12">
    <location>
        <begin position="382"/>
        <end position="403"/>
    </location>
</feature>
<comment type="caution">
    <text evidence="16">The sequence shown here is derived from an EMBL/GenBank/DDBJ whole genome shotgun (WGS) entry which is preliminary data.</text>
</comment>
<evidence type="ECO:0000256" key="13">
    <source>
        <dbReference type="SAM" id="MobiDB-lite"/>
    </source>
</evidence>
<evidence type="ECO:0000256" key="1">
    <source>
        <dbReference type="ARBA" id="ARBA00004141"/>
    </source>
</evidence>
<keyword evidence="17" id="KW-1185">Reference proteome</keyword>
<feature type="transmembrane region" description="Helical" evidence="12">
    <location>
        <begin position="356"/>
        <end position="376"/>
    </location>
</feature>
<dbReference type="GO" id="GO:0005886">
    <property type="term" value="C:plasma membrane"/>
    <property type="evidence" value="ECO:0007669"/>
    <property type="project" value="UniProtKB-SubCell"/>
</dbReference>
<dbReference type="InterPro" id="IPR053952">
    <property type="entry name" value="K_trans_C"/>
</dbReference>
<keyword evidence="7 12" id="KW-0769">Symport</keyword>
<dbReference type="HAMAP" id="MF_01522">
    <property type="entry name" value="Kup"/>
    <property type="match status" value="1"/>
</dbReference>
<evidence type="ECO:0000259" key="15">
    <source>
        <dbReference type="Pfam" id="PF22776"/>
    </source>
</evidence>
<feature type="transmembrane region" description="Helical" evidence="12">
    <location>
        <begin position="264"/>
        <end position="284"/>
    </location>
</feature>
<feature type="transmembrane region" description="Helical" evidence="12">
    <location>
        <begin position="229"/>
        <end position="252"/>
    </location>
</feature>
<dbReference type="InterPro" id="IPR053951">
    <property type="entry name" value="K_trans_N"/>
</dbReference>
<dbReference type="InterPro" id="IPR023051">
    <property type="entry name" value="Kup"/>
</dbReference>
<organism evidence="16 17">
    <name type="scientific">Roseateles saccharophilus</name>
    <name type="common">Pseudomonas saccharophila</name>
    <dbReference type="NCBI Taxonomy" id="304"/>
    <lineage>
        <taxon>Bacteria</taxon>
        <taxon>Pseudomonadati</taxon>
        <taxon>Pseudomonadota</taxon>
        <taxon>Betaproteobacteria</taxon>
        <taxon>Burkholderiales</taxon>
        <taxon>Sphaerotilaceae</taxon>
        <taxon>Roseateles</taxon>
    </lineage>
</organism>
<dbReference type="Proteomes" id="UP000295110">
    <property type="component" value="Unassembled WGS sequence"/>
</dbReference>
<evidence type="ECO:0000256" key="3">
    <source>
        <dbReference type="ARBA" id="ARBA00022448"/>
    </source>
</evidence>
<gene>
    <name evidence="12" type="primary">kup</name>
    <name evidence="16" type="ORF">EV671_102822</name>
</gene>
<evidence type="ECO:0000256" key="5">
    <source>
        <dbReference type="ARBA" id="ARBA00022538"/>
    </source>
</evidence>
<evidence type="ECO:0000256" key="6">
    <source>
        <dbReference type="ARBA" id="ARBA00022692"/>
    </source>
</evidence>
<feature type="transmembrane region" description="Helical" evidence="12">
    <location>
        <begin position="415"/>
        <end position="436"/>
    </location>
</feature>
<keyword evidence="11 12" id="KW-0472">Membrane</keyword>
<evidence type="ECO:0000256" key="12">
    <source>
        <dbReference type="HAMAP-Rule" id="MF_01522"/>
    </source>
</evidence>
<feature type="transmembrane region" description="Helical" evidence="12">
    <location>
        <begin position="442"/>
        <end position="460"/>
    </location>
</feature>
<feature type="domain" description="K+ potassium transporter C-terminal" evidence="15">
    <location>
        <begin position="497"/>
        <end position="642"/>
    </location>
</feature>
<dbReference type="GO" id="GO:0015079">
    <property type="term" value="F:potassium ion transmembrane transporter activity"/>
    <property type="evidence" value="ECO:0007669"/>
    <property type="project" value="UniProtKB-UniRule"/>
</dbReference>
<dbReference type="PANTHER" id="PTHR30540:SF79">
    <property type="entry name" value="LOW AFFINITY POTASSIUM TRANSPORT SYSTEM PROTEIN KUP"/>
    <property type="match status" value="1"/>
</dbReference>
<sequence>MLAPMPMTTAPDSSTDATHSPARHGLAALTLGAIGVVYGDIGTSPLYTVKEVFTPATGVAVAPDAVIGSISAIVWALMLVVTLKYVILILRADNRGEGGGLALTALATQAVRNRPGLRRFLLLMGVFGATLFYGDSVITPAVSVMGAIEGLEIASPQFTSYVLPLSLVVLVLLFVVQKHGTHVVGRIFGPVILLWFGVLAVTGSLQIAQQPAILGALNPLRALEFLAGRGWQVFAVVGAIVLALTGAEALYADMGHFGARPIRVAWTGIVFPALVLNYLGQGALLIGDPGAIDNPFYRLFPAPLVLPAVVLAAAAAVIASQAVISGAYSMTKQAIQLGFLPRMPVRNTSAAEAGQIYIASVNWALLAGVVGAVLLFRSSSALAGAYGIAVTLTMLITTVLTFFVIRHGWRLPAPVAWGATAFFLVLDTLLVAGCAIKIVDGGWFPLALGGLLFVLMSTWARGRKALQVHLADEGLPLLPFVESLHSFGDAERPRAARTAIYPVANPELVPPALLHNLKHYQVLHERNVVLTVTFCERPYVPEAERPHLEALAPGFWRLTLTYGFMDQVDVPAALASCSAKGLQTEPAETSYFLSRETLVPRAGMVHWRESLFATMSRNASSAADYFRLPGNAVVELGTKVQL</sequence>
<dbReference type="GO" id="GO:0015293">
    <property type="term" value="F:symporter activity"/>
    <property type="evidence" value="ECO:0007669"/>
    <property type="project" value="UniProtKB-UniRule"/>
</dbReference>
<evidence type="ECO:0000256" key="7">
    <source>
        <dbReference type="ARBA" id="ARBA00022847"/>
    </source>
</evidence>
<evidence type="ECO:0000256" key="2">
    <source>
        <dbReference type="ARBA" id="ARBA00007019"/>
    </source>
</evidence>
<keyword evidence="6 12" id="KW-0812">Transmembrane</keyword>
<feature type="domain" description="K+ potassium transporter integral membrane" evidence="14">
    <location>
        <begin position="29"/>
        <end position="477"/>
    </location>
</feature>
<comment type="catalytic activity">
    <reaction evidence="12">
        <text>K(+)(in) + H(+)(in) = K(+)(out) + H(+)(out)</text>
        <dbReference type="Rhea" id="RHEA:28490"/>
        <dbReference type="ChEBI" id="CHEBI:15378"/>
        <dbReference type="ChEBI" id="CHEBI:29103"/>
    </reaction>
</comment>
<feature type="transmembrane region" description="Helical" evidence="12">
    <location>
        <begin position="158"/>
        <end position="176"/>
    </location>
</feature>
<evidence type="ECO:0000256" key="8">
    <source>
        <dbReference type="ARBA" id="ARBA00022958"/>
    </source>
</evidence>
<evidence type="ECO:0000313" key="17">
    <source>
        <dbReference type="Proteomes" id="UP000295110"/>
    </source>
</evidence>
<comment type="similarity">
    <text evidence="2 12">Belongs to the HAK/KUP transporter (TC 2.A.72) family.</text>
</comment>
<feature type="transmembrane region" description="Helical" evidence="12">
    <location>
        <begin position="304"/>
        <end position="324"/>
    </location>
</feature>
<feature type="transmembrane region" description="Helical" evidence="12">
    <location>
        <begin position="65"/>
        <end position="87"/>
    </location>
</feature>
<keyword evidence="8 12" id="KW-0630">Potassium</keyword>
<feature type="transmembrane region" description="Helical" evidence="12">
    <location>
        <begin position="188"/>
        <end position="209"/>
    </location>
</feature>
<keyword evidence="9 12" id="KW-1133">Transmembrane helix</keyword>
<dbReference type="PANTHER" id="PTHR30540">
    <property type="entry name" value="OSMOTIC STRESS POTASSIUM TRANSPORTER"/>
    <property type="match status" value="1"/>
</dbReference>
<accession>A0A4R3ULV1</accession>
<evidence type="ECO:0000259" key="14">
    <source>
        <dbReference type="Pfam" id="PF02705"/>
    </source>
</evidence>
<feature type="transmembrane region" description="Helical" evidence="12">
    <location>
        <begin position="120"/>
        <end position="138"/>
    </location>
</feature>
<reference evidence="16 17" key="1">
    <citation type="submission" date="2019-03" db="EMBL/GenBank/DDBJ databases">
        <title>Genomic Encyclopedia of Type Strains, Phase IV (KMG-IV): sequencing the most valuable type-strain genomes for metagenomic binning, comparative biology and taxonomic classification.</title>
        <authorList>
            <person name="Goeker M."/>
        </authorList>
    </citation>
    <scope>NUCLEOTIDE SEQUENCE [LARGE SCALE GENOMIC DNA]</scope>
    <source>
        <strain evidence="16 17">DSM 654</strain>
    </source>
</reference>
<keyword evidence="5 12" id="KW-0633">Potassium transport</keyword>
<name>A0A4R3ULV1_ROSSA</name>
<evidence type="ECO:0000256" key="11">
    <source>
        <dbReference type="ARBA" id="ARBA00023136"/>
    </source>
</evidence>
<comment type="subcellular location">
    <subcellularLocation>
        <location evidence="12">Cell membrane</location>
        <topology evidence="12">Multi-pass membrane protein</topology>
    </subcellularLocation>
    <subcellularLocation>
        <location evidence="1">Membrane</location>
        <topology evidence="1">Multi-pass membrane protein</topology>
    </subcellularLocation>
</comment>